<dbReference type="InterPro" id="IPR026015">
    <property type="entry name" value="ATP_synth_OSCP/delta_N_sf"/>
</dbReference>
<dbReference type="eggNOG" id="COG0712">
    <property type="taxonomic scope" value="Bacteria"/>
</dbReference>
<dbReference type="STRING" id="742725.HMPREF9450_00238"/>
<dbReference type="PANTHER" id="PTHR11910">
    <property type="entry name" value="ATP SYNTHASE DELTA CHAIN"/>
    <property type="match status" value="1"/>
</dbReference>
<evidence type="ECO:0000313" key="9">
    <source>
        <dbReference type="Proteomes" id="UP000006008"/>
    </source>
</evidence>
<comment type="subcellular location">
    <subcellularLocation>
        <location evidence="7">Cell membrane</location>
        <topology evidence="7">Peripheral membrane protein</topology>
    </subcellularLocation>
    <subcellularLocation>
        <location evidence="1">Membrane</location>
    </subcellularLocation>
</comment>
<accession>G5H5M8</accession>
<dbReference type="PRINTS" id="PR00125">
    <property type="entry name" value="ATPASEDELTA"/>
</dbReference>
<protein>
    <recommendedName>
        <fullName evidence="7">ATP synthase subunit delta</fullName>
    </recommendedName>
    <alternativeName>
        <fullName evidence="7">ATP synthase F(1) sector subunit delta</fullName>
    </alternativeName>
    <alternativeName>
        <fullName evidence="7">F-type ATPase subunit delta</fullName>
        <shortName evidence="7">F-ATPase subunit delta</shortName>
    </alternativeName>
</protein>
<dbReference type="InterPro" id="IPR000711">
    <property type="entry name" value="ATPase_OSCP/dsu"/>
</dbReference>
<dbReference type="HOGENOM" id="CLU_085114_4_0_10"/>
<dbReference type="RefSeq" id="WP_009133044.1">
    <property type="nucleotide sequence ID" value="NZ_CP102250.1"/>
</dbReference>
<keyword evidence="7" id="KW-0139">CF(1)</keyword>
<evidence type="ECO:0000256" key="5">
    <source>
        <dbReference type="ARBA" id="ARBA00023136"/>
    </source>
</evidence>
<reference evidence="8 9" key="1">
    <citation type="submission" date="2011-08" db="EMBL/GenBank/DDBJ databases">
        <title>The Genome Sequence of Alistipes indistinctus YIT 12060.</title>
        <authorList>
            <consortium name="The Broad Institute Genome Sequencing Platform"/>
            <person name="Earl A."/>
            <person name="Ward D."/>
            <person name="Feldgarden M."/>
            <person name="Gevers D."/>
            <person name="Morotomi M."/>
            <person name="Young S.K."/>
            <person name="Zeng Q."/>
            <person name="Gargeya S."/>
            <person name="Fitzgerald M."/>
            <person name="Haas B."/>
            <person name="Abouelleil A."/>
            <person name="Alvarado L."/>
            <person name="Arachchi H.M."/>
            <person name="Berlin A."/>
            <person name="Brown A."/>
            <person name="Chapman S.B."/>
            <person name="Chen Z."/>
            <person name="Dunbar C."/>
            <person name="Freedman E."/>
            <person name="Gearin G."/>
            <person name="Gellesch M."/>
            <person name="Goldberg J."/>
            <person name="Griggs A."/>
            <person name="Gujja S."/>
            <person name="Heiman D."/>
            <person name="Howarth C."/>
            <person name="Larson L."/>
            <person name="Lui A."/>
            <person name="MacDonald P.J.P."/>
            <person name="Montmayeur A."/>
            <person name="Murphy C."/>
            <person name="Neiman D."/>
            <person name="Pearson M."/>
            <person name="Priest M."/>
            <person name="Roberts A."/>
            <person name="Saif S."/>
            <person name="Shea T."/>
            <person name="Shenoy N."/>
            <person name="Sisk P."/>
            <person name="Stolte C."/>
            <person name="Sykes S."/>
            <person name="Wortman J."/>
            <person name="Nusbaum C."/>
            <person name="Birren B."/>
        </authorList>
    </citation>
    <scope>NUCLEOTIDE SEQUENCE [LARGE SCALE GENOMIC DNA]</scope>
    <source>
        <strain evidence="8 9">YIT 12060</strain>
    </source>
</reference>
<evidence type="ECO:0000256" key="6">
    <source>
        <dbReference type="ARBA" id="ARBA00023310"/>
    </source>
</evidence>
<dbReference type="GO" id="GO:0046933">
    <property type="term" value="F:proton-transporting ATP synthase activity, rotational mechanism"/>
    <property type="evidence" value="ECO:0007669"/>
    <property type="project" value="UniProtKB-UniRule"/>
</dbReference>
<keyword evidence="9" id="KW-1185">Reference proteome</keyword>
<dbReference type="Pfam" id="PF00213">
    <property type="entry name" value="OSCP"/>
    <property type="match status" value="1"/>
</dbReference>
<dbReference type="Proteomes" id="UP000006008">
    <property type="component" value="Unassembled WGS sequence"/>
</dbReference>
<dbReference type="GO" id="GO:0045259">
    <property type="term" value="C:proton-transporting ATP synthase complex"/>
    <property type="evidence" value="ECO:0007669"/>
    <property type="project" value="UniProtKB-KW"/>
</dbReference>
<keyword evidence="3 7" id="KW-0375">Hydrogen ion transport</keyword>
<evidence type="ECO:0000256" key="1">
    <source>
        <dbReference type="ARBA" id="ARBA00004370"/>
    </source>
</evidence>
<keyword evidence="7" id="KW-1003">Cell membrane</keyword>
<evidence type="ECO:0000256" key="2">
    <source>
        <dbReference type="ARBA" id="ARBA00022448"/>
    </source>
</evidence>
<comment type="function">
    <text evidence="7">This protein is part of the stalk that links CF(0) to CF(1). It either transmits conformational changes from CF(0) to CF(1) or is implicated in proton conduction.</text>
</comment>
<dbReference type="SUPFAM" id="SSF47928">
    <property type="entry name" value="N-terminal domain of the delta subunit of the F1F0-ATP synthase"/>
    <property type="match status" value="1"/>
</dbReference>
<organism evidence="8 9">
    <name type="scientific">Alistipes indistinctus YIT 12060</name>
    <dbReference type="NCBI Taxonomy" id="742725"/>
    <lineage>
        <taxon>Bacteria</taxon>
        <taxon>Pseudomonadati</taxon>
        <taxon>Bacteroidota</taxon>
        <taxon>Bacteroidia</taxon>
        <taxon>Bacteroidales</taxon>
        <taxon>Rikenellaceae</taxon>
        <taxon>Alistipes</taxon>
    </lineage>
</organism>
<dbReference type="AlphaFoldDB" id="G5H5M8"/>
<proteinExistence type="inferred from homology"/>
<evidence type="ECO:0000256" key="7">
    <source>
        <dbReference type="HAMAP-Rule" id="MF_01416"/>
    </source>
</evidence>
<dbReference type="GO" id="GO:0005886">
    <property type="term" value="C:plasma membrane"/>
    <property type="evidence" value="ECO:0007669"/>
    <property type="project" value="UniProtKB-SubCell"/>
</dbReference>
<keyword evidence="2 7" id="KW-0813">Transport</keyword>
<keyword evidence="5 7" id="KW-0472">Membrane</keyword>
<comment type="caution">
    <text evidence="8">The sequence shown here is derived from an EMBL/GenBank/DDBJ whole genome shotgun (WGS) entry which is preliminary data.</text>
</comment>
<keyword evidence="6 7" id="KW-0066">ATP synthesis</keyword>
<name>G5H5M8_9BACT</name>
<comment type="similarity">
    <text evidence="7">Belongs to the ATPase delta chain family.</text>
</comment>
<dbReference type="EMBL" id="ADLD01000003">
    <property type="protein sequence ID" value="EHB93467.1"/>
    <property type="molecule type" value="Genomic_DNA"/>
</dbReference>
<dbReference type="HAMAP" id="MF_01416">
    <property type="entry name" value="ATP_synth_delta_bact"/>
    <property type="match status" value="1"/>
</dbReference>
<keyword evidence="4 7" id="KW-0406">Ion transport</keyword>
<comment type="function">
    <text evidence="7">F(1)F(0) ATP synthase produces ATP from ADP in the presence of a proton or sodium gradient. F-type ATPases consist of two structural domains, F(1) containing the extramembraneous catalytic core and F(0) containing the membrane proton channel, linked together by a central stalk and a peripheral stalk. During catalysis, ATP synthesis in the catalytic domain of F(1) is coupled via a rotary mechanism of the central stalk subunits to proton translocation.</text>
</comment>
<evidence type="ECO:0000313" key="8">
    <source>
        <dbReference type="EMBL" id="EHB93467.1"/>
    </source>
</evidence>
<dbReference type="NCBIfam" id="TIGR01145">
    <property type="entry name" value="ATP_synt_delta"/>
    <property type="match status" value="1"/>
</dbReference>
<gene>
    <name evidence="7" type="primary">atpH</name>
    <name evidence="8" type="ORF">HMPREF9450_00238</name>
</gene>
<dbReference type="NCBIfam" id="NF009964">
    <property type="entry name" value="PRK13429.1-3"/>
    <property type="match status" value="1"/>
</dbReference>
<evidence type="ECO:0000256" key="4">
    <source>
        <dbReference type="ARBA" id="ARBA00023065"/>
    </source>
</evidence>
<dbReference type="OrthoDB" id="9802471at2"/>
<dbReference type="Gene3D" id="1.10.520.20">
    <property type="entry name" value="N-terminal domain of the delta subunit of the F1F0-ATP synthase"/>
    <property type="match status" value="1"/>
</dbReference>
<dbReference type="PATRIC" id="fig|742725.3.peg.270"/>
<dbReference type="GeneID" id="92816659"/>
<evidence type="ECO:0000256" key="3">
    <source>
        <dbReference type="ARBA" id="ARBA00022781"/>
    </source>
</evidence>
<sequence length="184" mass="20944">MNTGMIPSRYAKALYEYAGEKSATERVYGEMQRLAGSFAAEPALRRALDNPVLTPEQKSGLVYNAAGGDPSDELKRFVELVLSHKRMQLLHRMALDYMALYRRAHNISTGELQTAVAVDETTEQRLKEWIVSRTHGTVELRTLVRPDILGGFIFEMNSMRLDASVATQLREIREQFIDRNKRIV</sequence>